<evidence type="ECO:0000259" key="4">
    <source>
        <dbReference type="Pfam" id="PF00391"/>
    </source>
</evidence>
<accession>A0A2M7V8R3</accession>
<evidence type="ECO:0000256" key="1">
    <source>
        <dbReference type="ARBA" id="ARBA00007837"/>
    </source>
</evidence>
<evidence type="ECO:0000256" key="2">
    <source>
        <dbReference type="ARBA" id="ARBA00022741"/>
    </source>
</evidence>
<evidence type="ECO:0000313" key="5">
    <source>
        <dbReference type="EMBL" id="PIZ95210.1"/>
    </source>
</evidence>
<gene>
    <name evidence="5" type="ORF">COX81_01540</name>
</gene>
<dbReference type="GO" id="GO:0005524">
    <property type="term" value="F:ATP binding"/>
    <property type="evidence" value="ECO:0007669"/>
    <property type="project" value="UniProtKB-KW"/>
</dbReference>
<name>A0A2M7V8R3_9BACT</name>
<feature type="domain" description="PEP-utilising enzyme mobile" evidence="4">
    <location>
        <begin position="279"/>
        <end position="350"/>
    </location>
</feature>
<dbReference type="Pfam" id="PF00391">
    <property type="entry name" value="PEP-utilizers"/>
    <property type="match status" value="1"/>
</dbReference>
<proteinExistence type="inferred from homology"/>
<evidence type="ECO:0000256" key="3">
    <source>
        <dbReference type="ARBA" id="ARBA00022840"/>
    </source>
</evidence>
<dbReference type="Gene3D" id="3.50.30.10">
    <property type="entry name" value="Phosphohistidine domain"/>
    <property type="match status" value="1"/>
</dbReference>
<dbReference type="InterPro" id="IPR006319">
    <property type="entry name" value="PEP_synth"/>
</dbReference>
<dbReference type="GO" id="GO:0008986">
    <property type="term" value="F:pyruvate, water dikinase activity"/>
    <property type="evidence" value="ECO:0007669"/>
    <property type="project" value="InterPro"/>
</dbReference>
<comment type="caution">
    <text evidence="5">The sequence shown here is derived from an EMBL/GenBank/DDBJ whole genome shotgun (WGS) entry which is preliminary data.</text>
</comment>
<dbReference type="PANTHER" id="PTHR43030:SF1">
    <property type="entry name" value="PHOSPHOENOLPYRUVATE SYNTHASE"/>
    <property type="match status" value="1"/>
</dbReference>
<protein>
    <recommendedName>
        <fullName evidence="4">PEP-utilising enzyme mobile domain-containing protein</fullName>
    </recommendedName>
</protein>
<evidence type="ECO:0000313" key="6">
    <source>
        <dbReference type="Proteomes" id="UP000228568"/>
    </source>
</evidence>
<keyword evidence="3" id="KW-0067">ATP-binding</keyword>
<dbReference type="AlphaFoldDB" id="A0A2M7V8R3"/>
<organism evidence="5 6">
    <name type="scientific">Candidatus Magasanikbacteria bacterium CG_4_10_14_0_2_um_filter_37_12</name>
    <dbReference type="NCBI Taxonomy" id="1974637"/>
    <lineage>
        <taxon>Bacteria</taxon>
        <taxon>Candidatus Magasanikiibacteriota</taxon>
    </lineage>
</organism>
<dbReference type="InterPro" id="IPR036637">
    <property type="entry name" value="Phosphohistidine_dom_sf"/>
</dbReference>
<dbReference type="Proteomes" id="UP000228568">
    <property type="component" value="Unassembled WGS sequence"/>
</dbReference>
<dbReference type="EMBL" id="PFPK01000018">
    <property type="protein sequence ID" value="PIZ95210.1"/>
    <property type="molecule type" value="Genomic_DNA"/>
</dbReference>
<comment type="similarity">
    <text evidence="1">Belongs to the PEP-utilizing enzyme family.</text>
</comment>
<sequence length="356" mass="40458">MTDNIVKLIEKKEWIKRWAGSYTFISASYWGKQYKTSLKRELGIGFNHSLLVHKKGTVSFYLVKSELDNFGNTLAKKATKNNKVAIQWCLKLKDNADMITKIMKKLQGEIPSKTEYQEFLVAFDRHLPLHNAMKKTVDYFSIEILNELLPHFKDARLYTEHVYSDTESFFRSVTKKIAEKEKYNSDYLTCLTQLEFENYLQTNKLPNEKILQTRFESSLLYFENTKEYIKTGKQAKNIEELIFSKSTQGKKEIKGVSAYQGIAIGTVRIIPDPHQIGTFNKGDILITGMTRPEFLPVMKKASAIVTDAGGILCHAAISARELKIPCVVGTQLASSIFHDGDTIKVDANTGVVSLTK</sequence>
<dbReference type="SUPFAM" id="SSF52009">
    <property type="entry name" value="Phosphohistidine domain"/>
    <property type="match status" value="1"/>
</dbReference>
<dbReference type="InterPro" id="IPR008279">
    <property type="entry name" value="PEP-util_enz_mobile_dom"/>
</dbReference>
<reference evidence="6" key="1">
    <citation type="submission" date="2017-09" db="EMBL/GenBank/DDBJ databases">
        <title>Depth-based differentiation of microbial function through sediment-hosted aquifers and enrichment of novel symbionts in the deep terrestrial subsurface.</title>
        <authorList>
            <person name="Probst A.J."/>
            <person name="Ladd B."/>
            <person name="Jarett J.K."/>
            <person name="Geller-Mcgrath D.E."/>
            <person name="Sieber C.M.K."/>
            <person name="Emerson J.B."/>
            <person name="Anantharaman K."/>
            <person name="Thomas B.C."/>
            <person name="Malmstrom R."/>
            <person name="Stieglmeier M."/>
            <person name="Klingl A."/>
            <person name="Woyke T."/>
            <person name="Ryan C.M."/>
            <person name="Banfield J.F."/>
        </authorList>
    </citation>
    <scope>NUCLEOTIDE SEQUENCE [LARGE SCALE GENOMIC DNA]</scope>
</reference>
<keyword evidence="2" id="KW-0547">Nucleotide-binding</keyword>
<dbReference type="PANTHER" id="PTHR43030">
    <property type="entry name" value="PHOSPHOENOLPYRUVATE SYNTHASE"/>
    <property type="match status" value="1"/>
</dbReference>